<evidence type="ECO:0000313" key="4">
    <source>
        <dbReference type="Proteomes" id="UP000184517"/>
    </source>
</evidence>
<dbReference type="GO" id="GO:0005829">
    <property type="term" value="C:cytosol"/>
    <property type="evidence" value="ECO:0007669"/>
    <property type="project" value="TreeGrafter"/>
</dbReference>
<accession>A0A1M5KJB5</accession>
<dbReference type="InterPro" id="IPR027417">
    <property type="entry name" value="P-loop_NTPase"/>
</dbReference>
<keyword evidence="3" id="KW-0547">Nucleotide-binding</keyword>
<dbReference type="RefSeq" id="WP_072841619.1">
    <property type="nucleotide sequence ID" value="NZ_FQVF01000023.1"/>
</dbReference>
<dbReference type="SUPFAM" id="SSF52540">
    <property type="entry name" value="P-loop containing nucleoside triphosphate hydrolases"/>
    <property type="match status" value="2"/>
</dbReference>
<keyword evidence="3" id="KW-0067">ATP-binding</keyword>
<dbReference type="InterPro" id="IPR001650">
    <property type="entry name" value="Helicase_C-like"/>
</dbReference>
<dbReference type="PANTHER" id="PTHR47396:SF1">
    <property type="entry name" value="ATP-DEPENDENT HELICASE IRC3-RELATED"/>
    <property type="match status" value="1"/>
</dbReference>
<evidence type="ECO:0000313" key="3">
    <source>
        <dbReference type="EMBL" id="SHG52851.1"/>
    </source>
</evidence>
<dbReference type="STRING" id="1122206.SAMN02745753_04081"/>
<gene>
    <name evidence="3" type="ORF">SAMN02745753_04081</name>
</gene>
<reference evidence="4" key="1">
    <citation type="submission" date="2016-11" db="EMBL/GenBank/DDBJ databases">
        <authorList>
            <person name="Varghese N."/>
            <person name="Submissions S."/>
        </authorList>
    </citation>
    <scope>NUCLEOTIDE SEQUENCE [LARGE SCALE GENOMIC DNA]</scope>
    <source>
        <strain evidence="4">DSM 16579</strain>
    </source>
</reference>
<name>A0A1M5KJB5_9GAMM</name>
<feature type="region of interest" description="Disordered" evidence="1">
    <location>
        <begin position="407"/>
        <end position="426"/>
    </location>
</feature>
<feature type="domain" description="Helicase C-terminal" evidence="2">
    <location>
        <begin position="245"/>
        <end position="418"/>
    </location>
</feature>
<dbReference type="PANTHER" id="PTHR47396">
    <property type="entry name" value="TYPE I RESTRICTION ENZYME ECOKI R PROTEIN"/>
    <property type="match status" value="1"/>
</dbReference>
<dbReference type="InterPro" id="IPR050742">
    <property type="entry name" value="Helicase_Restrict-Modif_Enz"/>
</dbReference>
<protein>
    <submittedName>
        <fullName evidence="3">Superfamily II DNA or RNA helicase</fullName>
    </submittedName>
</protein>
<keyword evidence="3" id="KW-0347">Helicase</keyword>
<dbReference type="GO" id="GO:0016787">
    <property type="term" value="F:hydrolase activity"/>
    <property type="evidence" value="ECO:0007669"/>
    <property type="project" value="InterPro"/>
</dbReference>
<dbReference type="AlphaFoldDB" id="A0A1M5KJB5"/>
<dbReference type="PROSITE" id="PS51194">
    <property type="entry name" value="HELICASE_CTER"/>
    <property type="match status" value="1"/>
</dbReference>
<organism evidence="3 4">
    <name type="scientific">Marinomonas polaris DSM 16579</name>
    <dbReference type="NCBI Taxonomy" id="1122206"/>
    <lineage>
        <taxon>Bacteria</taxon>
        <taxon>Pseudomonadati</taxon>
        <taxon>Pseudomonadota</taxon>
        <taxon>Gammaproteobacteria</taxon>
        <taxon>Oceanospirillales</taxon>
        <taxon>Oceanospirillaceae</taxon>
        <taxon>Marinomonas</taxon>
    </lineage>
</organism>
<dbReference type="GO" id="GO:0003677">
    <property type="term" value="F:DNA binding"/>
    <property type="evidence" value="ECO:0007669"/>
    <property type="project" value="InterPro"/>
</dbReference>
<dbReference type="InterPro" id="IPR014001">
    <property type="entry name" value="Helicase_ATP-bd"/>
</dbReference>
<dbReference type="EMBL" id="FQVF01000023">
    <property type="protein sequence ID" value="SHG52851.1"/>
    <property type="molecule type" value="Genomic_DNA"/>
</dbReference>
<dbReference type="GO" id="GO:0004386">
    <property type="term" value="F:helicase activity"/>
    <property type="evidence" value="ECO:0007669"/>
    <property type="project" value="UniProtKB-KW"/>
</dbReference>
<sequence length="466" mass="52347">MKKIQNLSLRIWQKSCLSKALEVYQNGQKNFMCVAAPGAGKTRFSASLAKSLLDANYIDFVLCFAPSVNVQGSIQETFSNILNDRFDGRIGTKGLVITYQGIQYAYQELAHVIKNYRALIISDEIHHCASGVSSTSNQWGQLLVSLISEGNPLTLTLSGTPWRSDSTKIALQSYSGEPQKLDTDFVYGLGHAVRDKVCRRPSLILLDNSSIDVQEGSETHKFSSIRQAIEAEKLKYSELLTHQDSLSQLMTYAHEELIRIREKHPRAAGLVVASSIDQARRISQFIITNFNESSIVVSYDQIDAHENIRDFQSSEIDWIVSIGMVSEGTDIPRLQVCAYLSNVRTELYFRQVLGRILRIDQKTDEPCSMIAFAEPKLIEYSERINQDLPEDSMRIKVIEQQTLIKTADSNTSTTQSPEKNGFMTLKTTSSNHTHSFDRLHDIASEASYSVKMAFGKDSYRTTILSL</sequence>
<dbReference type="SMART" id="SM00487">
    <property type="entry name" value="DEXDc"/>
    <property type="match status" value="1"/>
</dbReference>
<dbReference type="Proteomes" id="UP000184517">
    <property type="component" value="Unassembled WGS sequence"/>
</dbReference>
<dbReference type="Pfam" id="PF00271">
    <property type="entry name" value="Helicase_C"/>
    <property type="match status" value="1"/>
</dbReference>
<proteinExistence type="predicted"/>
<dbReference type="GO" id="GO:0005524">
    <property type="term" value="F:ATP binding"/>
    <property type="evidence" value="ECO:0007669"/>
    <property type="project" value="InterPro"/>
</dbReference>
<keyword evidence="4" id="KW-1185">Reference proteome</keyword>
<keyword evidence="3" id="KW-0378">Hydrolase</keyword>
<evidence type="ECO:0000256" key="1">
    <source>
        <dbReference type="SAM" id="MobiDB-lite"/>
    </source>
</evidence>
<dbReference type="OrthoDB" id="5165890at2"/>
<evidence type="ECO:0000259" key="2">
    <source>
        <dbReference type="PROSITE" id="PS51194"/>
    </source>
</evidence>
<dbReference type="Gene3D" id="3.40.50.300">
    <property type="entry name" value="P-loop containing nucleotide triphosphate hydrolases"/>
    <property type="match status" value="2"/>
</dbReference>
<dbReference type="Pfam" id="PF04851">
    <property type="entry name" value="ResIII"/>
    <property type="match status" value="1"/>
</dbReference>
<feature type="compositionally biased region" description="Polar residues" evidence="1">
    <location>
        <begin position="407"/>
        <end position="418"/>
    </location>
</feature>
<dbReference type="InterPro" id="IPR006935">
    <property type="entry name" value="Helicase/UvrB_N"/>
</dbReference>